<proteinExistence type="predicted"/>
<organism evidence="1 2">
    <name type="scientific">Desulfomicrobium apsheronum</name>
    <dbReference type="NCBI Taxonomy" id="52560"/>
    <lineage>
        <taxon>Bacteria</taxon>
        <taxon>Pseudomonadati</taxon>
        <taxon>Thermodesulfobacteriota</taxon>
        <taxon>Desulfovibrionia</taxon>
        <taxon>Desulfovibrionales</taxon>
        <taxon>Desulfomicrobiaceae</taxon>
        <taxon>Desulfomicrobium</taxon>
    </lineage>
</organism>
<evidence type="ECO:0000313" key="2">
    <source>
        <dbReference type="Proteomes" id="UP000198635"/>
    </source>
</evidence>
<accession>A0A1I3UT00</accession>
<protein>
    <submittedName>
        <fullName evidence="1">Uncharacterized protein</fullName>
    </submittedName>
</protein>
<dbReference type="STRING" id="52560.SAMN04488082_108107"/>
<evidence type="ECO:0000313" key="1">
    <source>
        <dbReference type="EMBL" id="SFJ85943.1"/>
    </source>
</evidence>
<dbReference type="RefSeq" id="WP_177193096.1">
    <property type="nucleotide sequence ID" value="NZ_FORX01000008.1"/>
</dbReference>
<gene>
    <name evidence="1" type="ORF">SAMN04488082_108107</name>
</gene>
<dbReference type="AlphaFoldDB" id="A0A1I3UT00"/>
<dbReference type="Proteomes" id="UP000198635">
    <property type="component" value="Unassembled WGS sequence"/>
</dbReference>
<keyword evidence="2" id="KW-1185">Reference proteome</keyword>
<reference evidence="2" key="1">
    <citation type="submission" date="2016-10" db="EMBL/GenBank/DDBJ databases">
        <authorList>
            <person name="Varghese N."/>
            <person name="Submissions S."/>
        </authorList>
    </citation>
    <scope>NUCLEOTIDE SEQUENCE [LARGE SCALE GENOMIC DNA]</scope>
    <source>
        <strain evidence="2">DSM 5918</strain>
    </source>
</reference>
<name>A0A1I3UT00_9BACT</name>
<dbReference type="EMBL" id="FORX01000008">
    <property type="protein sequence ID" value="SFJ85943.1"/>
    <property type="molecule type" value="Genomic_DNA"/>
</dbReference>
<sequence>MSVYAPGARIVVRDAEWLVRQVERTDMAGDALKVVGISELVRNREAIYRSS</sequence>